<dbReference type="InterPro" id="IPR034016">
    <property type="entry name" value="M1_APN-typ"/>
</dbReference>
<dbReference type="Proteomes" id="UP000516260">
    <property type="component" value="Chromosome 12"/>
</dbReference>
<dbReference type="GO" id="GO:0043171">
    <property type="term" value="P:peptide catabolic process"/>
    <property type="evidence" value="ECO:0007669"/>
    <property type="project" value="TreeGrafter"/>
</dbReference>
<keyword evidence="18" id="KW-1185">Reference proteome</keyword>
<dbReference type="FunFam" id="2.60.40.1730:FF:000001">
    <property type="entry name" value="Leucyl-cystinyl aminopeptidase"/>
    <property type="match status" value="1"/>
</dbReference>
<comment type="cofactor">
    <cofactor evidence="14">
        <name>Zn(2+)</name>
        <dbReference type="ChEBI" id="CHEBI:29105"/>
    </cofactor>
    <text evidence="14">Binds 1 zinc ion per subunit.</text>
</comment>
<sequence>MGKVSKLCVASVMLACLSVATIITLWTIALTGADAGDETAPWNRYRLPAQLLPESYNITLWPRLRPHPLTGLYVFTGNSTVTFECVTETDLLLLHSNKLNYTELEDTHIARITHSGGGVLSIRSSWLQPQTQYLVLQLNSKLRAGQTYQLYTEFTGELADDLVGFYRTEYEEQGARKIVAATQMHPTHARKTFPCFDEPALKAVFYITLIHPSGTVALSNGLEQEVHSTTLDGEGVTVTTFEPTKRMSTYLLAFVVCDYANISTNQGDTLIRIWARRTAIDQGQGDYALKVTGPILDFLQSYYNITYPLNKSDQIALPDFFFGAMENWGLVTYRETKLLYHPETSSIRDQEATATIIAHELAHMVT</sequence>
<dbReference type="SUPFAM" id="SSF55486">
    <property type="entry name" value="Metalloproteases ('zincins'), catalytic domain"/>
    <property type="match status" value="1"/>
</dbReference>
<feature type="active site" description="Proton acceptor" evidence="13">
    <location>
        <position position="360"/>
    </location>
</feature>
<evidence type="ECO:0000259" key="16">
    <source>
        <dbReference type="Pfam" id="PF17900"/>
    </source>
</evidence>
<dbReference type="InterPro" id="IPR014782">
    <property type="entry name" value="Peptidase_M1_dom"/>
</dbReference>
<evidence type="ECO:0000256" key="1">
    <source>
        <dbReference type="ARBA" id="ARBA00004606"/>
    </source>
</evidence>
<keyword evidence="11" id="KW-0472">Membrane</keyword>
<dbReference type="Gene3D" id="1.10.390.10">
    <property type="entry name" value="Neutral Protease Domain 2"/>
    <property type="match status" value="1"/>
</dbReference>
<dbReference type="InterPro" id="IPR027268">
    <property type="entry name" value="Peptidase_M4/M1_CTD_sf"/>
</dbReference>
<dbReference type="SUPFAM" id="SSF63737">
    <property type="entry name" value="Leukotriene A4 hydrolase N-terminal domain"/>
    <property type="match status" value="1"/>
</dbReference>
<feature type="domain" description="Peptidase M1 membrane alanine aminopeptidase" evidence="15">
    <location>
        <begin position="287"/>
        <end position="364"/>
    </location>
</feature>
<evidence type="ECO:0000259" key="15">
    <source>
        <dbReference type="Pfam" id="PF01433"/>
    </source>
</evidence>
<dbReference type="GO" id="GO:0005886">
    <property type="term" value="C:plasma membrane"/>
    <property type="evidence" value="ECO:0007669"/>
    <property type="project" value="TreeGrafter"/>
</dbReference>
<proteinExistence type="inferred from homology"/>
<keyword evidence="5 14" id="KW-0479">Metal-binding</keyword>
<evidence type="ECO:0000256" key="10">
    <source>
        <dbReference type="ARBA" id="ARBA00023049"/>
    </source>
</evidence>
<dbReference type="GO" id="GO:0042277">
    <property type="term" value="F:peptide binding"/>
    <property type="evidence" value="ECO:0007669"/>
    <property type="project" value="TreeGrafter"/>
</dbReference>
<accession>A0A4Z2C9X3</accession>
<dbReference type="EMBL" id="SWLE01000004">
    <property type="protein sequence ID" value="TNN01025.1"/>
    <property type="molecule type" value="Genomic_DNA"/>
</dbReference>
<evidence type="ECO:0000256" key="6">
    <source>
        <dbReference type="ARBA" id="ARBA00022801"/>
    </source>
</evidence>
<reference evidence="17 18" key="1">
    <citation type="submission" date="2019-04" db="EMBL/GenBank/DDBJ databases">
        <title>The sequence and de novo assembly of Takifugu bimaculatus genome using PacBio and Hi-C technologies.</title>
        <authorList>
            <person name="Xu P."/>
            <person name="Liu B."/>
            <person name="Zhou Z."/>
        </authorList>
    </citation>
    <scope>NUCLEOTIDE SEQUENCE [LARGE SCALE GENOMIC DNA]</scope>
    <source>
        <strain evidence="17">TB-2018</strain>
        <tissue evidence="17">Muscle</tissue>
    </source>
</reference>
<name>A0A4Z2C9X3_9TELE</name>
<dbReference type="GO" id="GO:0006508">
    <property type="term" value="P:proteolysis"/>
    <property type="evidence" value="ECO:0007669"/>
    <property type="project" value="UniProtKB-KW"/>
</dbReference>
<dbReference type="PANTHER" id="PTHR11533">
    <property type="entry name" value="PROTEASE M1 ZINC METALLOPROTEASE"/>
    <property type="match status" value="1"/>
</dbReference>
<evidence type="ECO:0000256" key="12">
    <source>
        <dbReference type="ARBA" id="ARBA00023180"/>
    </source>
</evidence>
<keyword evidence="6" id="KW-0378">Hydrolase</keyword>
<evidence type="ECO:0000256" key="4">
    <source>
        <dbReference type="ARBA" id="ARBA00022692"/>
    </source>
</evidence>
<dbReference type="PANTHER" id="PTHR11533:SF271">
    <property type="entry name" value="AMINOPEPTIDASE"/>
    <property type="match status" value="1"/>
</dbReference>
<feature type="domain" description="Aminopeptidase N-like N-terminal" evidence="16">
    <location>
        <begin position="53"/>
        <end position="251"/>
    </location>
</feature>
<evidence type="ECO:0000256" key="11">
    <source>
        <dbReference type="ARBA" id="ARBA00023136"/>
    </source>
</evidence>
<evidence type="ECO:0000313" key="18">
    <source>
        <dbReference type="Proteomes" id="UP000516260"/>
    </source>
</evidence>
<dbReference type="GO" id="GO:0005615">
    <property type="term" value="C:extracellular space"/>
    <property type="evidence" value="ECO:0007669"/>
    <property type="project" value="TreeGrafter"/>
</dbReference>
<evidence type="ECO:0000256" key="7">
    <source>
        <dbReference type="ARBA" id="ARBA00022833"/>
    </source>
</evidence>
<feature type="binding site" evidence="14">
    <location>
        <position position="359"/>
    </location>
    <ligand>
        <name>Zn(2+)</name>
        <dbReference type="ChEBI" id="CHEBI:29105"/>
        <note>catalytic</note>
    </ligand>
</feature>
<comment type="caution">
    <text evidence="17">The sequence shown here is derived from an EMBL/GenBank/DDBJ whole genome shotgun (WGS) entry which is preliminary data.</text>
</comment>
<dbReference type="GO" id="GO:0005737">
    <property type="term" value="C:cytoplasm"/>
    <property type="evidence" value="ECO:0007669"/>
    <property type="project" value="TreeGrafter"/>
</dbReference>
<keyword evidence="7 14" id="KW-0862">Zinc</keyword>
<feature type="binding site" evidence="14">
    <location>
        <position position="363"/>
    </location>
    <ligand>
        <name>Zn(2+)</name>
        <dbReference type="ChEBI" id="CHEBI:29105"/>
        <note>catalytic</note>
    </ligand>
</feature>
<dbReference type="InterPro" id="IPR045357">
    <property type="entry name" value="Aminopeptidase_N-like_N"/>
</dbReference>
<evidence type="ECO:0000256" key="14">
    <source>
        <dbReference type="PIRSR" id="PIRSR634016-3"/>
    </source>
</evidence>
<evidence type="ECO:0000256" key="3">
    <source>
        <dbReference type="ARBA" id="ARBA00022670"/>
    </source>
</evidence>
<dbReference type="Pfam" id="PF01433">
    <property type="entry name" value="Peptidase_M1"/>
    <property type="match status" value="1"/>
</dbReference>
<keyword evidence="3" id="KW-0645">Protease</keyword>
<keyword evidence="9" id="KW-1133">Transmembrane helix</keyword>
<dbReference type="CDD" id="cd09601">
    <property type="entry name" value="M1_APN-Q_like"/>
    <property type="match status" value="1"/>
</dbReference>
<evidence type="ECO:0000256" key="5">
    <source>
        <dbReference type="ARBA" id="ARBA00022723"/>
    </source>
</evidence>
<dbReference type="Pfam" id="PF17900">
    <property type="entry name" value="Peptidase_M1_N"/>
    <property type="match status" value="1"/>
</dbReference>
<dbReference type="PRINTS" id="PR00756">
    <property type="entry name" value="ALADIPTASE"/>
</dbReference>
<organism evidence="17 18">
    <name type="scientific">Takifugu bimaculatus</name>
    <dbReference type="NCBI Taxonomy" id="433685"/>
    <lineage>
        <taxon>Eukaryota</taxon>
        <taxon>Metazoa</taxon>
        <taxon>Chordata</taxon>
        <taxon>Craniata</taxon>
        <taxon>Vertebrata</taxon>
        <taxon>Euteleostomi</taxon>
        <taxon>Actinopterygii</taxon>
        <taxon>Neopterygii</taxon>
        <taxon>Teleostei</taxon>
        <taxon>Neoteleostei</taxon>
        <taxon>Acanthomorphata</taxon>
        <taxon>Eupercaria</taxon>
        <taxon>Tetraodontiformes</taxon>
        <taxon>Tetradontoidea</taxon>
        <taxon>Tetraodontidae</taxon>
        <taxon>Takifugu</taxon>
    </lineage>
</organism>
<evidence type="ECO:0000256" key="13">
    <source>
        <dbReference type="PIRSR" id="PIRSR634016-1"/>
    </source>
</evidence>
<evidence type="ECO:0000256" key="8">
    <source>
        <dbReference type="ARBA" id="ARBA00022968"/>
    </source>
</evidence>
<evidence type="ECO:0000313" key="17">
    <source>
        <dbReference type="EMBL" id="TNN01025.1"/>
    </source>
</evidence>
<evidence type="ECO:0000256" key="9">
    <source>
        <dbReference type="ARBA" id="ARBA00022989"/>
    </source>
</evidence>
<evidence type="ECO:0000256" key="2">
    <source>
        <dbReference type="ARBA" id="ARBA00010136"/>
    </source>
</evidence>
<keyword evidence="10" id="KW-0482">Metalloprotease</keyword>
<keyword evidence="8" id="KW-0735">Signal-anchor</keyword>
<keyword evidence="4" id="KW-0812">Transmembrane</keyword>
<dbReference type="GO" id="GO:0008270">
    <property type="term" value="F:zinc ion binding"/>
    <property type="evidence" value="ECO:0007669"/>
    <property type="project" value="InterPro"/>
</dbReference>
<dbReference type="InterPro" id="IPR042097">
    <property type="entry name" value="Aminopeptidase_N-like_N_sf"/>
</dbReference>
<dbReference type="InterPro" id="IPR050344">
    <property type="entry name" value="Peptidase_M1_aminopeptidases"/>
</dbReference>
<comment type="similarity">
    <text evidence="2">Belongs to the peptidase M1 family.</text>
</comment>
<dbReference type="Gene3D" id="2.60.40.1730">
    <property type="entry name" value="tricorn interacting facor f3 domain"/>
    <property type="match status" value="1"/>
</dbReference>
<dbReference type="InterPro" id="IPR001930">
    <property type="entry name" value="Peptidase_M1"/>
</dbReference>
<dbReference type="GO" id="GO:0070006">
    <property type="term" value="F:metalloaminopeptidase activity"/>
    <property type="evidence" value="ECO:0007669"/>
    <property type="project" value="TreeGrafter"/>
</dbReference>
<keyword evidence="12" id="KW-0325">Glycoprotein</keyword>
<protein>
    <submittedName>
        <fullName evidence="17">Uncharacterized protein</fullName>
    </submittedName>
</protein>
<comment type="subcellular location">
    <subcellularLocation>
        <location evidence="1">Membrane</location>
        <topology evidence="1">Single-pass type II membrane protein</topology>
    </subcellularLocation>
</comment>
<dbReference type="AlphaFoldDB" id="A0A4Z2C9X3"/>
<gene>
    <name evidence="17" type="ORF">fugu_012271</name>
</gene>